<dbReference type="Pfam" id="PF01261">
    <property type="entry name" value="AP_endonuc_2"/>
    <property type="match status" value="1"/>
</dbReference>
<proteinExistence type="predicted"/>
<evidence type="ECO:0000313" key="3">
    <source>
        <dbReference type="Proteomes" id="UP000199527"/>
    </source>
</evidence>
<dbReference type="AlphaFoldDB" id="A0A1G8WIS5"/>
<evidence type="ECO:0000259" key="1">
    <source>
        <dbReference type="Pfam" id="PF01261"/>
    </source>
</evidence>
<sequence length="324" mass="37234">MKQLLNVTVNPAPGHLLRDWSHARQWLQSAGLDGYEIAPHGQFDAGQVPQDLVGGLHLTFFPILTPFWHRDQDALMAIFGDWQTVEHFYGSRDPEHLVAIYVHQLNLAADLGAPYVVFHPVTCDMDNLFSQRFPWHWRDTLKVCAELINAAMAQSRFSGRLLFENLWWPGSFRLDSRQEYDTLRQWVNYDNCGLCFDAGHMMATHTGLRTEQEGVAFLQQRLKSLDLTDEIHTLHLNCSLNGAYIEAAKQTHEPYRGCADFWYRLEVALKHVTQIDGHHPFTNSDLRPLLAAIEPEHLVHELAQDSLEQWQRACEQQQALVISC</sequence>
<keyword evidence="3" id="KW-1185">Reference proteome</keyword>
<dbReference type="InterPro" id="IPR013022">
    <property type="entry name" value="Xyl_isomerase-like_TIM-brl"/>
</dbReference>
<name>A0A1G8WIS5_9GAMM</name>
<dbReference type="Gene3D" id="3.20.20.150">
    <property type="entry name" value="Divalent-metal-dependent TIM barrel enzymes"/>
    <property type="match status" value="1"/>
</dbReference>
<protein>
    <submittedName>
        <fullName evidence="2">Xylose isomerase-like TIM barrel</fullName>
    </submittedName>
</protein>
<feature type="domain" description="Xylose isomerase-like TIM barrel" evidence="1">
    <location>
        <begin position="90"/>
        <end position="240"/>
    </location>
</feature>
<gene>
    <name evidence="2" type="ORF">SAMN04488540_11381</name>
</gene>
<dbReference type="RefSeq" id="WP_090366597.1">
    <property type="nucleotide sequence ID" value="NZ_FNEM01000013.1"/>
</dbReference>
<keyword evidence="2" id="KW-0413">Isomerase</keyword>
<dbReference type="InterPro" id="IPR036237">
    <property type="entry name" value="Xyl_isomerase-like_sf"/>
</dbReference>
<dbReference type="SUPFAM" id="SSF51658">
    <property type="entry name" value="Xylose isomerase-like"/>
    <property type="match status" value="1"/>
</dbReference>
<reference evidence="3" key="1">
    <citation type="submission" date="2016-10" db="EMBL/GenBank/DDBJ databases">
        <authorList>
            <person name="Varghese N."/>
            <person name="Submissions S."/>
        </authorList>
    </citation>
    <scope>NUCLEOTIDE SEQUENCE [LARGE SCALE GENOMIC DNA]</scope>
    <source>
        <strain evidence="3">DSM 23317</strain>
    </source>
</reference>
<dbReference type="OrthoDB" id="6253202at2"/>
<dbReference type="GO" id="GO:0016853">
    <property type="term" value="F:isomerase activity"/>
    <property type="evidence" value="ECO:0007669"/>
    <property type="project" value="UniProtKB-KW"/>
</dbReference>
<accession>A0A1G8WIS5</accession>
<dbReference type="Proteomes" id="UP000199527">
    <property type="component" value="Unassembled WGS sequence"/>
</dbReference>
<evidence type="ECO:0000313" key="2">
    <source>
        <dbReference type="EMBL" id="SDJ78258.1"/>
    </source>
</evidence>
<dbReference type="EMBL" id="FNEM01000013">
    <property type="protein sequence ID" value="SDJ78258.1"/>
    <property type="molecule type" value="Genomic_DNA"/>
</dbReference>
<organism evidence="2 3">
    <name type="scientific">Ferrimonas sediminum</name>
    <dbReference type="NCBI Taxonomy" id="718193"/>
    <lineage>
        <taxon>Bacteria</taxon>
        <taxon>Pseudomonadati</taxon>
        <taxon>Pseudomonadota</taxon>
        <taxon>Gammaproteobacteria</taxon>
        <taxon>Alteromonadales</taxon>
        <taxon>Ferrimonadaceae</taxon>
        <taxon>Ferrimonas</taxon>
    </lineage>
</organism>